<dbReference type="InterPro" id="IPR052519">
    <property type="entry name" value="Euk-type_GlcNAc_Kinase"/>
</dbReference>
<dbReference type="STRING" id="392015.SAMN05421543_10284"/>
<dbReference type="Gene3D" id="3.30.420.40">
    <property type="match status" value="2"/>
</dbReference>
<reference evidence="3" key="1">
    <citation type="submission" date="2016-10" db="EMBL/GenBank/DDBJ databases">
        <authorList>
            <person name="Varghese N."/>
        </authorList>
    </citation>
    <scope>NUCLEOTIDE SEQUENCE [LARGE SCALE GENOMIC DNA]</scope>
    <source>
        <strain evidence="3">DSM 17980</strain>
    </source>
</reference>
<dbReference type="InterPro" id="IPR002731">
    <property type="entry name" value="ATPase_BadF"/>
</dbReference>
<accession>A0A1I7G9A9</accession>
<dbReference type="InterPro" id="IPR043129">
    <property type="entry name" value="ATPase_NBD"/>
</dbReference>
<dbReference type="RefSeq" id="WP_074949441.1">
    <property type="nucleotide sequence ID" value="NZ_FPBV01000002.1"/>
</dbReference>
<dbReference type="PANTHER" id="PTHR43190:SF3">
    <property type="entry name" value="N-ACETYL-D-GLUCOSAMINE KINASE"/>
    <property type="match status" value="1"/>
</dbReference>
<dbReference type="EMBL" id="FPBV01000002">
    <property type="protein sequence ID" value="SFU45027.1"/>
    <property type="molecule type" value="Genomic_DNA"/>
</dbReference>
<dbReference type="CDD" id="cd24007">
    <property type="entry name" value="ASKHA_NBD_eukNAGK-like"/>
    <property type="match status" value="1"/>
</dbReference>
<gene>
    <name evidence="2" type="ORF">SAMN05421543_10284</name>
</gene>
<dbReference type="Proteomes" id="UP000183508">
    <property type="component" value="Unassembled WGS sequence"/>
</dbReference>
<organism evidence="2 3">
    <name type="scientific">Alicyclobacillus macrosporangiidus</name>
    <dbReference type="NCBI Taxonomy" id="392015"/>
    <lineage>
        <taxon>Bacteria</taxon>
        <taxon>Bacillati</taxon>
        <taxon>Bacillota</taxon>
        <taxon>Bacilli</taxon>
        <taxon>Bacillales</taxon>
        <taxon>Alicyclobacillaceae</taxon>
        <taxon>Alicyclobacillus</taxon>
    </lineage>
</organism>
<evidence type="ECO:0000313" key="3">
    <source>
        <dbReference type="Proteomes" id="UP000183508"/>
    </source>
</evidence>
<feature type="domain" description="ATPase BadF/BadG/BcrA/BcrD type" evidence="1">
    <location>
        <begin position="6"/>
        <end position="291"/>
    </location>
</feature>
<sequence>MRIYAGVDGGGTKTQLMMVDADSAQGVTLSGPPANPNTVGWQRAVETVLELLQTGLREMQAAPKDLVAICAGMAGVDRPNDREQWSLALRDGFPSAAIEVVNDALPVLSAGTEGRSGVALIAGTGSIAVGEDEDGRIARAGGFGYLLGDEGSGFAIGQRGLTAAIQSCEGRGPSTQLWEAAQEAFGVSHPADLIPRVYRSPHPVSVIASFSKWVLQCAPADDVARAIIYDAIRDLSAMVDAVFAQLADRIAPNVVVSGGVLVNSPLMVDGLRRAQTNRNIVVLQRSAAAGAVFRAMKHHLDRQAGGMNWTSAVAWWRSAVDRCRHC</sequence>
<name>A0A1I7G9A9_9BACL</name>
<protein>
    <submittedName>
        <fullName evidence="2">BadF-type ATPase</fullName>
    </submittedName>
</protein>
<dbReference type="PANTHER" id="PTHR43190">
    <property type="entry name" value="N-ACETYL-D-GLUCOSAMINE KINASE"/>
    <property type="match status" value="1"/>
</dbReference>
<keyword evidence="3" id="KW-1185">Reference proteome</keyword>
<dbReference type="SUPFAM" id="SSF53067">
    <property type="entry name" value="Actin-like ATPase domain"/>
    <property type="match status" value="2"/>
</dbReference>
<proteinExistence type="predicted"/>
<dbReference type="AlphaFoldDB" id="A0A1I7G9A9"/>
<dbReference type="Pfam" id="PF01869">
    <property type="entry name" value="BcrAD_BadFG"/>
    <property type="match status" value="1"/>
</dbReference>
<evidence type="ECO:0000313" key="2">
    <source>
        <dbReference type="EMBL" id="SFU45027.1"/>
    </source>
</evidence>
<evidence type="ECO:0000259" key="1">
    <source>
        <dbReference type="Pfam" id="PF01869"/>
    </source>
</evidence>